<dbReference type="Gene3D" id="1.10.4160.10">
    <property type="entry name" value="Hydantoin permease"/>
    <property type="match status" value="1"/>
</dbReference>
<keyword evidence="2" id="KW-0812">Transmembrane</keyword>
<dbReference type="GO" id="GO:0005886">
    <property type="term" value="C:plasma membrane"/>
    <property type="evidence" value="ECO:0007669"/>
    <property type="project" value="TreeGrafter"/>
</dbReference>
<name>A0A3B9QSQ1_9CORY</name>
<feature type="region of interest" description="Disordered" evidence="1">
    <location>
        <begin position="1"/>
        <end position="32"/>
    </location>
</feature>
<organism evidence="3 4">
    <name type="scientific">Corynebacterium variabile</name>
    <dbReference type="NCBI Taxonomy" id="1727"/>
    <lineage>
        <taxon>Bacteria</taxon>
        <taxon>Bacillati</taxon>
        <taxon>Actinomycetota</taxon>
        <taxon>Actinomycetes</taxon>
        <taxon>Mycobacteriales</taxon>
        <taxon>Corynebacteriaceae</taxon>
        <taxon>Corynebacterium</taxon>
    </lineage>
</organism>
<feature type="transmembrane region" description="Helical" evidence="2">
    <location>
        <begin position="472"/>
        <end position="492"/>
    </location>
</feature>
<evidence type="ECO:0000256" key="2">
    <source>
        <dbReference type="SAM" id="Phobius"/>
    </source>
</evidence>
<feature type="transmembrane region" description="Helical" evidence="2">
    <location>
        <begin position="446"/>
        <end position="466"/>
    </location>
</feature>
<dbReference type="AlphaFoldDB" id="A0A3B9QSQ1"/>
<keyword evidence="2" id="KW-1133">Transmembrane helix</keyword>
<protein>
    <recommendedName>
        <fullName evidence="5">Purine-cytosine permease and related proteins</fullName>
    </recommendedName>
</protein>
<dbReference type="InterPro" id="IPR030191">
    <property type="entry name" value="CodB"/>
</dbReference>
<proteinExistence type="predicted"/>
<feature type="transmembrane region" description="Helical" evidence="2">
    <location>
        <begin position="407"/>
        <end position="426"/>
    </location>
</feature>
<gene>
    <name evidence="3" type="ORF">DCL06_02515</name>
</gene>
<feature type="transmembrane region" description="Helical" evidence="2">
    <location>
        <begin position="56"/>
        <end position="78"/>
    </location>
</feature>
<feature type="transmembrane region" description="Helical" evidence="2">
    <location>
        <begin position="134"/>
        <end position="156"/>
    </location>
</feature>
<dbReference type="PANTHER" id="PTHR30569:SF0">
    <property type="entry name" value="CYTOSINE PERMEASE"/>
    <property type="match status" value="1"/>
</dbReference>
<reference evidence="3 4" key="1">
    <citation type="journal article" date="2018" name="Nat. Biotechnol.">
        <title>A standardized bacterial taxonomy based on genome phylogeny substantially revises the tree of life.</title>
        <authorList>
            <person name="Parks D.H."/>
            <person name="Chuvochina M."/>
            <person name="Waite D.W."/>
            <person name="Rinke C."/>
            <person name="Skarshewski A."/>
            <person name="Chaumeil P.A."/>
            <person name="Hugenholtz P."/>
        </authorList>
    </citation>
    <scope>NUCLEOTIDE SEQUENCE [LARGE SCALE GENOMIC DNA]</scope>
    <source>
        <strain evidence="3">UBA9851</strain>
    </source>
</reference>
<feature type="transmembrane region" description="Helical" evidence="2">
    <location>
        <begin position="274"/>
        <end position="307"/>
    </location>
</feature>
<feature type="transmembrane region" description="Helical" evidence="2">
    <location>
        <begin position="234"/>
        <end position="253"/>
    </location>
</feature>
<sequence>MTPPVDTLQQTATPAPAVQAGTPGSGTSPASAVDNVAPVGTEDFSLRFAPRHYRKWTPAAVAASALGGIAYLADFSIGATIGVEHGTVNAIGGVLIAALLIFVSSFPLAYYAARYNVDLDLITRGSGFGYKGSIITNLIFVSFTFILFATEGAIMAQGLKVGLNIPLWIGYAVSSLMIIPLVIFGMKLLSKLHSWTNPLWLVMMFVPLVVLIIQEPDSVGTFLDYTGEDDKSVSFAAMMLAAGVCLSLTAQIAENIDYLRFMPPKTAANRKSWWAAVICGGPGWVVLGAVKQIIGIFLAVYMISVLGQGTDIAVEPVNQFMSEYKEMMPSWLAVTLAVILVVISQIKINTTNAYCGSLAWTNIYSRSFKKYPGRVWFVVFNVGISLALMEFNMFSVLSFVLSFYSNLAIAWIFTVAADIVINKYILGLSPKVPEFRRGMLYDWNPVGITSVILSGGISVAMFFGAFGDGISAFTPLFAAVIAVVVTPLAAVVTKGRYYLRRAHDGIDLPMFDADGNPVDDRLTCAITGESCERPDMVASAIPDDNGGTQYVSSLALTLDATGQHVLPADPPDDKR</sequence>
<feature type="transmembrane region" description="Helical" evidence="2">
    <location>
        <begin position="90"/>
        <end position="113"/>
    </location>
</feature>
<dbReference type="PANTHER" id="PTHR30569">
    <property type="entry name" value="CYTOSINE TRANSPORTER CODB"/>
    <property type="match status" value="1"/>
</dbReference>
<evidence type="ECO:0000256" key="1">
    <source>
        <dbReference type="SAM" id="MobiDB-lite"/>
    </source>
</evidence>
<evidence type="ECO:0000313" key="3">
    <source>
        <dbReference type="EMBL" id="HAF71953.1"/>
    </source>
</evidence>
<dbReference type="EMBL" id="DMDD01000061">
    <property type="protein sequence ID" value="HAF71953.1"/>
    <property type="molecule type" value="Genomic_DNA"/>
</dbReference>
<feature type="transmembrane region" description="Helical" evidence="2">
    <location>
        <begin position="168"/>
        <end position="186"/>
    </location>
</feature>
<accession>A0A3B9QSQ1</accession>
<feature type="transmembrane region" description="Helical" evidence="2">
    <location>
        <begin position="327"/>
        <end position="344"/>
    </location>
</feature>
<comment type="caution">
    <text evidence="3">The sequence shown here is derived from an EMBL/GenBank/DDBJ whole genome shotgun (WGS) entry which is preliminary data.</text>
</comment>
<feature type="transmembrane region" description="Helical" evidence="2">
    <location>
        <begin position="198"/>
        <end position="214"/>
    </location>
</feature>
<evidence type="ECO:0008006" key="5">
    <source>
        <dbReference type="Google" id="ProtNLM"/>
    </source>
</evidence>
<keyword evidence="2" id="KW-0472">Membrane</keyword>
<dbReference type="GO" id="GO:0015209">
    <property type="term" value="F:cytosine transmembrane transporter activity"/>
    <property type="evidence" value="ECO:0007669"/>
    <property type="project" value="InterPro"/>
</dbReference>
<dbReference type="Proteomes" id="UP000260925">
    <property type="component" value="Unassembled WGS sequence"/>
</dbReference>
<feature type="transmembrane region" description="Helical" evidence="2">
    <location>
        <begin position="375"/>
        <end position="401"/>
    </location>
</feature>
<evidence type="ECO:0000313" key="4">
    <source>
        <dbReference type="Proteomes" id="UP000260925"/>
    </source>
</evidence>
<feature type="compositionally biased region" description="Low complexity" evidence="1">
    <location>
        <begin position="9"/>
        <end position="22"/>
    </location>
</feature>